<dbReference type="OrthoDB" id="2043651at2"/>
<accession>A0A0R2JEM9</accession>
<dbReference type="SUPFAM" id="SSF51206">
    <property type="entry name" value="cAMP-binding domain-like"/>
    <property type="match status" value="1"/>
</dbReference>
<name>A0A0R2JEM9_9LACO</name>
<protein>
    <recommendedName>
        <fullName evidence="4">Cyclic nucleotide-binding domain-containing protein</fullName>
    </recommendedName>
</protein>
<evidence type="ECO:0000256" key="1">
    <source>
        <dbReference type="ARBA" id="ARBA00023015"/>
    </source>
</evidence>
<keyword evidence="1" id="KW-0805">Transcription regulation</keyword>
<dbReference type="EMBL" id="JQBP01000001">
    <property type="protein sequence ID" value="KRN75761.1"/>
    <property type="molecule type" value="Genomic_DNA"/>
</dbReference>
<dbReference type="Proteomes" id="UP000051655">
    <property type="component" value="Unassembled WGS sequence"/>
</dbReference>
<evidence type="ECO:0000259" key="4">
    <source>
        <dbReference type="PROSITE" id="PS50042"/>
    </source>
</evidence>
<dbReference type="SUPFAM" id="SSF46785">
    <property type="entry name" value="Winged helix' DNA-binding domain"/>
    <property type="match status" value="1"/>
</dbReference>
<reference evidence="5 6" key="1">
    <citation type="journal article" date="2015" name="Genome Announc.">
        <title>Expanding the biotechnology potential of lactobacilli through comparative genomics of 213 strains and associated genera.</title>
        <authorList>
            <person name="Sun Z."/>
            <person name="Harris H.M."/>
            <person name="McCann A."/>
            <person name="Guo C."/>
            <person name="Argimon S."/>
            <person name="Zhang W."/>
            <person name="Yang X."/>
            <person name="Jeffery I.B."/>
            <person name="Cooney J.C."/>
            <person name="Kagawa T.F."/>
            <person name="Liu W."/>
            <person name="Song Y."/>
            <person name="Salvetti E."/>
            <person name="Wrobel A."/>
            <person name="Rasinkangas P."/>
            <person name="Parkhill J."/>
            <person name="Rea M.C."/>
            <person name="O'Sullivan O."/>
            <person name="Ritari J."/>
            <person name="Douillard F.P."/>
            <person name="Paul Ross R."/>
            <person name="Yang R."/>
            <person name="Briner A.E."/>
            <person name="Felis G.E."/>
            <person name="de Vos W.M."/>
            <person name="Barrangou R."/>
            <person name="Klaenhammer T.R."/>
            <person name="Caufield P.W."/>
            <person name="Cui Y."/>
            <person name="Zhang H."/>
            <person name="O'Toole P.W."/>
        </authorList>
    </citation>
    <scope>NUCLEOTIDE SEQUENCE [LARGE SCALE GENOMIC DNA]</scope>
    <source>
        <strain evidence="5 6">DSM 20593</strain>
    </source>
</reference>
<dbReference type="InterPro" id="IPR012318">
    <property type="entry name" value="HTH_CRP"/>
</dbReference>
<proteinExistence type="predicted"/>
<dbReference type="Pfam" id="PF00027">
    <property type="entry name" value="cNMP_binding"/>
    <property type="match status" value="1"/>
</dbReference>
<keyword evidence="2" id="KW-0238">DNA-binding</keyword>
<feature type="domain" description="Cyclic nucleotide-binding" evidence="4">
    <location>
        <begin position="37"/>
        <end position="113"/>
    </location>
</feature>
<dbReference type="GO" id="GO:0003677">
    <property type="term" value="F:DNA binding"/>
    <property type="evidence" value="ECO:0007669"/>
    <property type="project" value="UniProtKB-KW"/>
</dbReference>
<comment type="caution">
    <text evidence="5">The sequence shown here is derived from an EMBL/GenBank/DDBJ whole genome shotgun (WGS) entry which is preliminary data.</text>
</comment>
<evidence type="ECO:0000256" key="2">
    <source>
        <dbReference type="ARBA" id="ARBA00023125"/>
    </source>
</evidence>
<dbReference type="STRING" id="1616.IV73_GL000260"/>
<dbReference type="RefSeq" id="WP_057753662.1">
    <property type="nucleotide sequence ID" value="NZ_JQBP01000001.1"/>
</dbReference>
<dbReference type="SMART" id="SM00419">
    <property type="entry name" value="HTH_CRP"/>
    <property type="match status" value="1"/>
</dbReference>
<dbReference type="InterPro" id="IPR014710">
    <property type="entry name" value="RmlC-like_jellyroll"/>
</dbReference>
<dbReference type="PATRIC" id="fig|1616.3.peg.264"/>
<dbReference type="InterPro" id="IPR018490">
    <property type="entry name" value="cNMP-bd_dom_sf"/>
</dbReference>
<evidence type="ECO:0000256" key="3">
    <source>
        <dbReference type="ARBA" id="ARBA00023163"/>
    </source>
</evidence>
<evidence type="ECO:0000313" key="6">
    <source>
        <dbReference type="Proteomes" id="UP000051655"/>
    </source>
</evidence>
<dbReference type="Gene3D" id="2.60.120.10">
    <property type="entry name" value="Jelly Rolls"/>
    <property type="match status" value="1"/>
</dbReference>
<dbReference type="AlphaFoldDB" id="A0A0R2JEM9"/>
<keyword evidence="3" id="KW-0804">Transcription</keyword>
<dbReference type="PROSITE" id="PS50042">
    <property type="entry name" value="CNMP_BINDING_3"/>
    <property type="match status" value="1"/>
</dbReference>
<dbReference type="InterPro" id="IPR036390">
    <property type="entry name" value="WH_DNA-bd_sf"/>
</dbReference>
<organism evidence="5 6">
    <name type="scientific">Weissella kandleri</name>
    <dbReference type="NCBI Taxonomy" id="1616"/>
    <lineage>
        <taxon>Bacteria</taxon>
        <taxon>Bacillati</taxon>
        <taxon>Bacillota</taxon>
        <taxon>Bacilli</taxon>
        <taxon>Lactobacillales</taxon>
        <taxon>Lactobacillaceae</taxon>
        <taxon>Weissella</taxon>
    </lineage>
</organism>
<keyword evidence="6" id="KW-1185">Reference proteome</keyword>
<dbReference type="GO" id="GO:0006355">
    <property type="term" value="P:regulation of DNA-templated transcription"/>
    <property type="evidence" value="ECO:0007669"/>
    <property type="project" value="InterPro"/>
</dbReference>
<evidence type="ECO:0000313" key="5">
    <source>
        <dbReference type="EMBL" id="KRN75761.1"/>
    </source>
</evidence>
<sequence length="234" mass="27839">MRNSDLDDMWHKYNDKHEFNYQMVQDFVDQHGQRLKYLKGEQLVEAGDDTRYVYFIVQGVVRGKKIYLDGSEYSYFEVDNQRGNIGLLELLAMENQYVVTVHCLTPVEVVRIDYKILYPKLMEDVYLLRSCLKLVANDLYNLSHREGRFFHLKGIDRIRLSFMNYYEHISKHHETIVLEHKTQKDLAMQIGLSVRTVSRSLKIMTDNHEIQVLGRKIKITPQNYQMMIQQINNL</sequence>
<dbReference type="CDD" id="cd00038">
    <property type="entry name" value="CAP_ED"/>
    <property type="match status" value="1"/>
</dbReference>
<dbReference type="InterPro" id="IPR000595">
    <property type="entry name" value="cNMP-bd_dom"/>
</dbReference>
<gene>
    <name evidence="5" type="ORF">IV73_GL000260</name>
</gene>